<dbReference type="GO" id="GO:0016491">
    <property type="term" value="F:oxidoreductase activity"/>
    <property type="evidence" value="ECO:0007669"/>
    <property type="project" value="InterPro"/>
</dbReference>
<gene>
    <name evidence="2" type="ordered locus">Thicy_0434</name>
</gene>
<dbReference type="eggNOG" id="COG0526">
    <property type="taxonomic scope" value="Bacteria"/>
</dbReference>
<feature type="domain" description="Thioredoxin" evidence="1">
    <location>
        <begin position="25"/>
        <end position="163"/>
    </location>
</feature>
<dbReference type="KEGG" id="tcy:Thicy_0434"/>
<dbReference type="CDD" id="cd02966">
    <property type="entry name" value="TlpA_like_family"/>
    <property type="match status" value="1"/>
</dbReference>
<dbReference type="PANTHER" id="PTHR42852:SF17">
    <property type="entry name" value="THIOREDOXIN-LIKE PROTEIN HI_1115"/>
    <property type="match status" value="1"/>
</dbReference>
<dbReference type="SUPFAM" id="SSF52833">
    <property type="entry name" value="Thioredoxin-like"/>
    <property type="match status" value="1"/>
</dbReference>
<protein>
    <submittedName>
        <fullName evidence="2">Redoxin domain protein</fullName>
    </submittedName>
</protein>
<proteinExistence type="predicted"/>
<keyword evidence="3" id="KW-1185">Reference proteome</keyword>
<dbReference type="OrthoDB" id="9799347at2"/>
<dbReference type="EMBL" id="CP002776">
    <property type="protein sequence ID" value="AEG31208.1"/>
    <property type="molecule type" value="Genomic_DNA"/>
</dbReference>
<organism evidence="2 3">
    <name type="scientific">Thiomicrospira cyclica (strain DSM 14477 / JCM 11371 / ALM1)</name>
    <name type="common">Thioalkalimicrobium cyclicum</name>
    <dbReference type="NCBI Taxonomy" id="717773"/>
    <lineage>
        <taxon>Bacteria</taxon>
        <taxon>Pseudomonadati</taxon>
        <taxon>Pseudomonadota</taxon>
        <taxon>Gammaproteobacteria</taxon>
        <taxon>Thiotrichales</taxon>
        <taxon>Piscirickettsiaceae</taxon>
        <taxon>Thiomicrospira</taxon>
    </lineage>
</organism>
<dbReference type="HOGENOM" id="CLU_042529_11_2_6"/>
<dbReference type="Pfam" id="PF08534">
    <property type="entry name" value="Redoxin"/>
    <property type="match status" value="1"/>
</dbReference>
<accession>F6DBA0</accession>
<evidence type="ECO:0000313" key="3">
    <source>
        <dbReference type="Proteomes" id="UP000009232"/>
    </source>
</evidence>
<dbReference type="Gene3D" id="3.40.30.10">
    <property type="entry name" value="Glutaredoxin"/>
    <property type="match status" value="1"/>
</dbReference>
<dbReference type="InterPro" id="IPR050553">
    <property type="entry name" value="Thioredoxin_ResA/DsbE_sf"/>
</dbReference>
<dbReference type="InterPro" id="IPR036249">
    <property type="entry name" value="Thioredoxin-like_sf"/>
</dbReference>
<dbReference type="InterPro" id="IPR013766">
    <property type="entry name" value="Thioredoxin_domain"/>
</dbReference>
<sequence>MKNLSVVSLGLVVAALIGLLAYFTLSGGEKAPVVTVTASDGQTLNLNLPKKPVLVNFWATSCPSCITKMPDLAKLKEEYGDRFELLAISMDYDPPHHVANFIAANPYPFNFIQDTDGALSEAFGNIRLTPTTFLIAPNGNIVYRKIGDADMEFLHTRINQLSPQF</sequence>
<dbReference type="PROSITE" id="PS51352">
    <property type="entry name" value="THIOREDOXIN_2"/>
    <property type="match status" value="1"/>
</dbReference>
<dbReference type="InterPro" id="IPR013740">
    <property type="entry name" value="Redoxin"/>
</dbReference>
<evidence type="ECO:0000259" key="1">
    <source>
        <dbReference type="PROSITE" id="PS51352"/>
    </source>
</evidence>
<dbReference type="STRING" id="717773.Thicy_0434"/>
<dbReference type="AlphaFoldDB" id="F6DBA0"/>
<dbReference type="Proteomes" id="UP000009232">
    <property type="component" value="Chromosome"/>
</dbReference>
<evidence type="ECO:0000313" key="2">
    <source>
        <dbReference type="EMBL" id="AEG31208.1"/>
    </source>
</evidence>
<name>F6DBA0_THICA</name>
<dbReference type="PANTHER" id="PTHR42852">
    <property type="entry name" value="THIOL:DISULFIDE INTERCHANGE PROTEIN DSBE"/>
    <property type="match status" value="1"/>
</dbReference>
<reference evidence="2 3" key="1">
    <citation type="submission" date="2011-05" db="EMBL/GenBank/DDBJ databases">
        <title>Complete sequence of Thioalkalimicrobium cyclicum ALM1.</title>
        <authorList>
            <consortium name="US DOE Joint Genome Institute"/>
            <person name="Lucas S."/>
            <person name="Han J."/>
            <person name="Lapidus A."/>
            <person name="Cheng J.-F."/>
            <person name="Goodwin L."/>
            <person name="Pitluck S."/>
            <person name="Peters L."/>
            <person name="Mikhailova N."/>
            <person name="Davenport K."/>
            <person name="Han C."/>
            <person name="Tapia R."/>
            <person name="Land M."/>
            <person name="Hauser L."/>
            <person name="Kyrpides N."/>
            <person name="Ivanova N."/>
            <person name="Pagani I."/>
            <person name="Kappler U."/>
            <person name="Woyke T."/>
        </authorList>
    </citation>
    <scope>NUCLEOTIDE SEQUENCE [LARGE SCALE GENOMIC DNA]</scope>
    <source>
        <strain evidence="3">DSM 14477 / JCM 11371 / ALM1</strain>
    </source>
</reference>